<dbReference type="Pfam" id="PF00617">
    <property type="entry name" value="RasGEF"/>
    <property type="match status" value="1"/>
</dbReference>
<accession>A0A8J4PW88</accession>
<evidence type="ECO:0000256" key="1">
    <source>
        <dbReference type="ARBA" id="ARBA00022658"/>
    </source>
</evidence>
<dbReference type="Gene3D" id="1.10.840.10">
    <property type="entry name" value="Ras guanine-nucleotide exchange factors catalytic domain"/>
    <property type="match status" value="1"/>
</dbReference>
<dbReference type="InterPro" id="IPR036964">
    <property type="entry name" value="RASGEF_cat_dom_sf"/>
</dbReference>
<reference evidence="5" key="1">
    <citation type="submission" date="2020-01" db="EMBL/GenBank/DDBJ databases">
        <title>Development of genomics and gene disruption for Polysphondylium violaceum indicates a role for the polyketide synthase stlB in stalk morphogenesis.</title>
        <authorList>
            <person name="Narita B."/>
            <person name="Kawabe Y."/>
            <person name="Kin K."/>
            <person name="Saito T."/>
            <person name="Gibbs R."/>
            <person name="Kuspa A."/>
            <person name="Muzny D."/>
            <person name="Queller D."/>
            <person name="Richards S."/>
            <person name="Strassman J."/>
            <person name="Sucgang R."/>
            <person name="Worley K."/>
            <person name="Schaap P."/>
        </authorList>
    </citation>
    <scope>NUCLEOTIDE SEQUENCE</scope>
    <source>
        <strain evidence="5">QSvi11</strain>
    </source>
</reference>
<dbReference type="Gene3D" id="1.20.870.10">
    <property type="entry name" value="Son of sevenless (SoS) protein Chain: S domain 1"/>
    <property type="match status" value="1"/>
</dbReference>
<gene>
    <name evidence="5" type="ORF">CYY_003927</name>
</gene>
<evidence type="ECO:0000313" key="5">
    <source>
        <dbReference type="EMBL" id="KAF2074781.1"/>
    </source>
</evidence>
<dbReference type="GO" id="GO:0005085">
    <property type="term" value="F:guanyl-nucleotide exchange factor activity"/>
    <property type="evidence" value="ECO:0007669"/>
    <property type="project" value="UniProtKB-KW"/>
</dbReference>
<dbReference type="InterPro" id="IPR006594">
    <property type="entry name" value="LisH"/>
</dbReference>
<dbReference type="PROSITE" id="PS50009">
    <property type="entry name" value="RASGEF_CAT"/>
    <property type="match status" value="1"/>
</dbReference>
<dbReference type="InterPro" id="IPR023578">
    <property type="entry name" value="Ras_GEF_dom_sf"/>
</dbReference>
<dbReference type="PANTHER" id="PTHR23113">
    <property type="entry name" value="GUANINE NUCLEOTIDE EXCHANGE FACTOR"/>
    <property type="match status" value="1"/>
</dbReference>
<keyword evidence="1 2" id="KW-0344">Guanine-nucleotide releasing factor</keyword>
<dbReference type="SUPFAM" id="SSF48366">
    <property type="entry name" value="Ras GEF"/>
    <property type="match status" value="1"/>
</dbReference>
<evidence type="ECO:0008006" key="7">
    <source>
        <dbReference type="Google" id="ProtNLM"/>
    </source>
</evidence>
<proteinExistence type="predicted"/>
<protein>
    <recommendedName>
        <fullName evidence="7">Ras guanine nucleotide exchange factor</fullName>
    </recommendedName>
</protein>
<dbReference type="SMART" id="SM00229">
    <property type="entry name" value="RasGEFN"/>
    <property type="match status" value="1"/>
</dbReference>
<evidence type="ECO:0000313" key="6">
    <source>
        <dbReference type="Proteomes" id="UP000695562"/>
    </source>
</evidence>
<dbReference type="PANTHER" id="PTHR23113:SF333">
    <property type="entry name" value="RAS GUANINE NUCLEOTIDE EXCHANGE FACTOR A"/>
    <property type="match status" value="1"/>
</dbReference>
<evidence type="ECO:0000259" key="4">
    <source>
        <dbReference type="PROSITE" id="PS50212"/>
    </source>
</evidence>
<dbReference type="CDD" id="cd06224">
    <property type="entry name" value="REM"/>
    <property type="match status" value="1"/>
</dbReference>
<sequence>MINHGHTNPIEAIYSNQKVDRSQWRKKVLDGNPQINNLCERIYPMDRSIQFALHFHPGKQEIKQKLDKTTITQLILQHLSTMGLKQTRQTLEKESKVSFPNTEALLNESRLVTYINNALRDTERIYDLSMEHTEYNNEEKQAKFAEREEILCQMGLLEEEHQDDGVNIWEEPSENIFVDNIRNEEDDIDEEVVKSGSLNKLVEHLTHDSKVDLQFLKTFLMTYQSFCTPEILMSKLIQRYNVPSSVSESSTRTIQIRVINVLKKWVDEYSSDFNEKLSLQLRGFIDQLSTKYPGPASGILKSLNKIFEESNSINENKQIFNERTPEPNVPKNIFSNRLEIYDIDEEEIARQLTLIEFNLYKKIKPPELLNQSWNKAKLKYRAQNVLKIIDRFNSVSMWVATLIIQTPKVKARARMMSRFMRIAEHLKNLNNYNSLMAIIAGLNFSSVYRLKYTREEVSAQTLRSYQELEKIMNSEGSFKIYRQRLQQGGGGPCLPYLGVHLTDLTFMDENPDMVPVQVSENRTADLINFTKRTLVFKVISLVQQYQQLAYNLQPVHQIQEFLLNIKSDFKAQGLEQYQQDLYRESLRREPKRAQRSDIL</sequence>
<dbReference type="InterPro" id="IPR001895">
    <property type="entry name" value="RASGEF_cat_dom"/>
</dbReference>
<dbReference type="SMART" id="SM00147">
    <property type="entry name" value="RasGEF"/>
    <property type="match status" value="1"/>
</dbReference>
<dbReference type="PROSITE" id="PS50896">
    <property type="entry name" value="LISH"/>
    <property type="match status" value="1"/>
</dbReference>
<organism evidence="5 6">
    <name type="scientific">Polysphondylium violaceum</name>
    <dbReference type="NCBI Taxonomy" id="133409"/>
    <lineage>
        <taxon>Eukaryota</taxon>
        <taxon>Amoebozoa</taxon>
        <taxon>Evosea</taxon>
        <taxon>Eumycetozoa</taxon>
        <taxon>Dictyostelia</taxon>
        <taxon>Dictyosteliales</taxon>
        <taxon>Dictyosteliaceae</taxon>
        <taxon>Polysphondylium</taxon>
    </lineage>
</organism>
<dbReference type="OrthoDB" id="10254377at2759"/>
<dbReference type="SMART" id="SM00667">
    <property type="entry name" value="LisH"/>
    <property type="match status" value="1"/>
</dbReference>
<evidence type="ECO:0000256" key="2">
    <source>
        <dbReference type="PROSITE-ProRule" id="PRU00168"/>
    </source>
</evidence>
<name>A0A8J4PW88_9MYCE</name>
<dbReference type="InterPro" id="IPR008937">
    <property type="entry name" value="Ras-like_GEF"/>
</dbReference>
<feature type="domain" description="Ras-GEF" evidence="3">
    <location>
        <begin position="344"/>
        <end position="591"/>
    </location>
</feature>
<dbReference type="EMBL" id="AJWJ01000130">
    <property type="protein sequence ID" value="KAF2074781.1"/>
    <property type="molecule type" value="Genomic_DNA"/>
</dbReference>
<dbReference type="AlphaFoldDB" id="A0A8J4PW88"/>
<dbReference type="FunFam" id="1.10.840.10:FF:000009">
    <property type="entry name" value="rap guanine nucleotide exchange factor 1"/>
    <property type="match status" value="1"/>
</dbReference>
<dbReference type="CDD" id="cd00155">
    <property type="entry name" value="RasGEF"/>
    <property type="match status" value="1"/>
</dbReference>
<dbReference type="Pfam" id="PF00618">
    <property type="entry name" value="RasGEF_N"/>
    <property type="match status" value="1"/>
</dbReference>
<dbReference type="InterPro" id="IPR000651">
    <property type="entry name" value="Ras-like_Gua-exchang_fac_N"/>
</dbReference>
<comment type="caution">
    <text evidence="5">The sequence shown here is derived from an EMBL/GenBank/DDBJ whole genome shotgun (WGS) entry which is preliminary data.</text>
</comment>
<dbReference type="GO" id="GO:0007265">
    <property type="term" value="P:Ras protein signal transduction"/>
    <property type="evidence" value="ECO:0007669"/>
    <property type="project" value="TreeGrafter"/>
</dbReference>
<dbReference type="GO" id="GO:0005886">
    <property type="term" value="C:plasma membrane"/>
    <property type="evidence" value="ECO:0007669"/>
    <property type="project" value="TreeGrafter"/>
</dbReference>
<dbReference type="PROSITE" id="PS50212">
    <property type="entry name" value="RASGEF_NTER"/>
    <property type="match status" value="1"/>
</dbReference>
<keyword evidence="6" id="KW-1185">Reference proteome</keyword>
<evidence type="ECO:0000259" key="3">
    <source>
        <dbReference type="PROSITE" id="PS50009"/>
    </source>
</evidence>
<feature type="domain" description="N-terminal Ras-GEF" evidence="4">
    <location>
        <begin position="189"/>
        <end position="311"/>
    </location>
</feature>
<dbReference type="Proteomes" id="UP000695562">
    <property type="component" value="Unassembled WGS sequence"/>
</dbReference>